<dbReference type="InterPro" id="IPR003018">
    <property type="entry name" value="GAF"/>
</dbReference>
<dbReference type="SUPFAM" id="SSF55874">
    <property type="entry name" value="ATPase domain of HSP90 chaperone/DNA topoisomerase II/histidine kinase"/>
    <property type="match status" value="1"/>
</dbReference>
<dbReference type="SUPFAM" id="SSF55781">
    <property type="entry name" value="GAF domain-like"/>
    <property type="match status" value="1"/>
</dbReference>
<proteinExistence type="predicted"/>
<dbReference type="EMBL" id="LBYB01000001">
    <property type="protein sequence ID" value="KKR42578.1"/>
    <property type="molecule type" value="Genomic_DNA"/>
</dbReference>
<accession>A0A0G0QR05</accession>
<dbReference type="InterPro" id="IPR029016">
    <property type="entry name" value="GAF-like_dom_sf"/>
</dbReference>
<dbReference type="PROSITE" id="PS50109">
    <property type="entry name" value="HIS_KIN"/>
    <property type="match status" value="1"/>
</dbReference>
<dbReference type="InterPro" id="IPR036890">
    <property type="entry name" value="HATPase_C_sf"/>
</dbReference>
<gene>
    <name evidence="4" type="ORF">UT77_C0001G0029</name>
</gene>
<dbReference type="InterPro" id="IPR005467">
    <property type="entry name" value="His_kinase_dom"/>
</dbReference>
<dbReference type="Pfam" id="PF01590">
    <property type="entry name" value="GAF"/>
    <property type="match status" value="1"/>
</dbReference>
<dbReference type="PRINTS" id="PR00344">
    <property type="entry name" value="BCTRLSENSOR"/>
</dbReference>
<organism evidence="4 5">
    <name type="scientific">Candidatus Daviesbacteria bacterium GW2011_GWC2_40_12</name>
    <dbReference type="NCBI Taxonomy" id="1618431"/>
    <lineage>
        <taxon>Bacteria</taxon>
        <taxon>Candidatus Daviesiibacteriota</taxon>
    </lineage>
</organism>
<dbReference type="Proteomes" id="UP000034881">
    <property type="component" value="Unassembled WGS sequence"/>
</dbReference>
<dbReference type="SMART" id="SM00065">
    <property type="entry name" value="GAF"/>
    <property type="match status" value="1"/>
</dbReference>
<dbReference type="EC" id="2.7.13.3" evidence="2"/>
<dbReference type="InterPro" id="IPR003594">
    <property type="entry name" value="HATPase_dom"/>
</dbReference>
<comment type="catalytic activity">
    <reaction evidence="1">
        <text>ATP + protein L-histidine = ADP + protein N-phospho-L-histidine.</text>
        <dbReference type="EC" id="2.7.13.3"/>
    </reaction>
</comment>
<reference evidence="4 5" key="1">
    <citation type="journal article" date="2015" name="Nature">
        <title>rRNA introns, odd ribosomes, and small enigmatic genomes across a large radiation of phyla.</title>
        <authorList>
            <person name="Brown C.T."/>
            <person name="Hug L.A."/>
            <person name="Thomas B.C."/>
            <person name="Sharon I."/>
            <person name="Castelle C.J."/>
            <person name="Singh A."/>
            <person name="Wilkins M.J."/>
            <person name="Williams K.H."/>
            <person name="Banfield J.F."/>
        </authorList>
    </citation>
    <scope>NUCLEOTIDE SEQUENCE [LARGE SCALE GENOMIC DNA]</scope>
</reference>
<dbReference type="GO" id="GO:0004673">
    <property type="term" value="F:protein histidine kinase activity"/>
    <property type="evidence" value="ECO:0007669"/>
    <property type="project" value="UniProtKB-EC"/>
</dbReference>
<evidence type="ECO:0000256" key="2">
    <source>
        <dbReference type="ARBA" id="ARBA00012438"/>
    </source>
</evidence>
<name>A0A0G0QR05_9BACT</name>
<dbReference type="SMART" id="SM00387">
    <property type="entry name" value="HATPase_c"/>
    <property type="match status" value="1"/>
</dbReference>
<evidence type="ECO:0000256" key="1">
    <source>
        <dbReference type="ARBA" id="ARBA00000085"/>
    </source>
</evidence>
<dbReference type="Gene3D" id="3.30.565.10">
    <property type="entry name" value="Histidine kinase-like ATPase, C-terminal domain"/>
    <property type="match status" value="1"/>
</dbReference>
<dbReference type="InterPro" id="IPR004358">
    <property type="entry name" value="Sig_transdc_His_kin-like_C"/>
</dbReference>
<dbReference type="Gene3D" id="3.30.450.40">
    <property type="match status" value="1"/>
</dbReference>
<dbReference type="Pfam" id="PF02518">
    <property type="entry name" value="HATPase_c"/>
    <property type="match status" value="1"/>
</dbReference>
<dbReference type="PANTHER" id="PTHR43102:SF2">
    <property type="entry name" value="GAF DOMAIN-CONTAINING PROTEIN"/>
    <property type="match status" value="1"/>
</dbReference>
<comment type="caution">
    <text evidence="4">The sequence shown here is derived from an EMBL/GenBank/DDBJ whole genome shotgun (WGS) entry which is preliminary data.</text>
</comment>
<evidence type="ECO:0000313" key="4">
    <source>
        <dbReference type="EMBL" id="KKR42578.1"/>
    </source>
</evidence>
<evidence type="ECO:0000259" key="3">
    <source>
        <dbReference type="PROSITE" id="PS50109"/>
    </source>
</evidence>
<evidence type="ECO:0000313" key="5">
    <source>
        <dbReference type="Proteomes" id="UP000034881"/>
    </source>
</evidence>
<sequence>MLTQLDYQKAPIPSDEKERLNSLKRLQILDTPPEERFDRITEMALHLFKVPISTVTLIDSRREWFKSCQGLPEREGRRAISFCGHALLSEDIFIIPDARKDPRFAKNPMVIGKPYIRFYAAIPLKSADGKRVGVFCIKDYKPRKLNKQKINLLKSLAAWAELELNTHEIRLAIESREKAEKKVAELNEVLRLSYKTLRHDLLNILTIIKADTEMYLRGRAKQDIFKEIFASIDQGVNSIKHLTGLESVLYTGTPLMRYPMKNLINNILQFFPSIKFKVEGDGVVWADQAIISVLENIIRNAKDHGKTDRIDISISNGNNIVKICITDYGVGIPNNIKDQLFQEGFKYGDSGHTGLGLYIIKKTIERYGGEVEITNSKPRGATFIIKLPGNGKAV</sequence>
<dbReference type="PANTHER" id="PTHR43102">
    <property type="entry name" value="SLR1143 PROTEIN"/>
    <property type="match status" value="1"/>
</dbReference>
<feature type="domain" description="Histidine kinase" evidence="3">
    <location>
        <begin position="196"/>
        <end position="391"/>
    </location>
</feature>
<dbReference type="AlphaFoldDB" id="A0A0G0QR05"/>
<protein>
    <recommendedName>
        <fullName evidence="2">histidine kinase</fullName>
        <ecNumber evidence="2">2.7.13.3</ecNumber>
    </recommendedName>
</protein>